<evidence type="ECO:0000313" key="2">
    <source>
        <dbReference type="EMBL" id="ARS37067.1"/>
    </source>
</evidence>
<keyword evidence="3" id="KW-1185">Reference proteome</keyword>
<feature type="transmembrane region" description="Helical" evidence="1">
    <location>
        <begin position="50"/>
        <end position="74"/>
    </location>
</feature>
<dbReference type="AlphaFoldDB" id="A0A1X9YVW4"/>
<organism evidence="2 3">
    <name type="scientific">Pontibacter actiniarum</name>
    <dbReference type="NCBI Taxonomy" id="323450"/>
    <lineage>
        <taxon>Bacteria</taxon>
        <taxon>Pseudomonadati</taxon>
        <taxon>Bacteroidota</taxon>
        <taxon>Cytophagia</taxon>
        <taxon>Cytophagales</taxon>
        <taxon>Hymenobacteraceae</taxon>
        <taxon>Pontibacter</taxon>
    </lineage>
</organism>
<dbReference type="STRING" id="709015.GCA_000472485_03519"/>
<dbReference type="KEGG" id="pact:CA264_17425"/>
<keyword evidence="1" id="KW-0472">Membrane</keyword>
<evidence type="ECO:0008006" key="4">
    <source>
        <dbReference type="Google" id="ProtNLM"/>
    </source>
</evidence>
<accession>A0A1X9YVW4</accession>
<dbReference type="Proteomes" id="UP000266292">
    <property type="component" value="Chromosome"/>
</dbReference>
<feature type="transmembrane region" description="Helical" evidence="1">
    <location>
        <begin position="86"/>
        <end position="108"/>
    </location>
</feature>
<protein>
    <recommendedName>
        <fullName evidence="4">Magnesium citrate secondary transporter</fullName>
    </recommendedName>
</protein>
<dbReference type="RefSeq" id="WP_025608684.1">
    <property type="nucleotide sequence ID" value="NZ_CP021235.1"/>
</dbReference>
<keyword evidence="1" id="KW-0812">Transmembrane</keyword>
<dbReference type="EMBL" id="CP021235">
    <property type="protein sequence ID" value="ARS37067.1"/>
    <property type="molecule type" value="Genomic_DNA"/>
</dbReference>
<feature type="transmembrane region" description="Helical" evidence="1">
    <location>
        <begin position="21"/>
        <end position="44"/>
    </location>
</feature>
<sequence length="143" mass="16008">MASGRNKEIGVAPDRSLGRYSLVQTLLHPVFILCLILACANQVLELNKVYIWPLHTHADDLLALPLTLTVALAAERAYFRNPCFTLPLHYTLLAVLLFSVVFEGLLPLLHTRYTADWWDIPAYAVGALVFQLTLNKPLRGVVK</sequence>
<name>A0A1X9YVW4_9BACT</name>
<proteinExistence type="predicted"/>
<evidence type="ECO:0000256" key="1">
    <source>
        <dbReference type="SAM" id="Phobius"/>
    </source>
</evidence>
<evidence type="ECO:0000313" key="3">
    <source>
        <dbReference type="Proteomes" id="UP000266292"/>
    </source>
</evidence>
<dbReference type="OrthoDB" id="1447802at2"/>
<gene>
    <name evidence="2" type="ORF">CA264_17425</name>
</gene>
<keyword evidence="1" id="KW-1133">Transmembrane helix</keyword>
<reference evidence="3" key="1">
    <citation type="submission" date="2017-05" db="EMBL/GenBank/DDBJ databases">
        <authorList>
            <person name="Ray J."/>
            <person name="Price M."/>
            <person name="Deutschbauer A."/>
        </authorList>
    </citation>
    <scope>NUCLEOTIDE SEQUENCE [LARGE SCALE GENOMIC DNA]</scope>
    <source>
        <strain evidence="3">DSM 19842</strain>
    </source>
</reference>